<gene>
    <name evidence="1" type="ORF">MRB53_021640</name>
</gene>
<dbReference type="EMBL" id="CM056814">
    <property type="protein sequence ID" value="KAJ8628333.1"/>
    <property type="molecule type" value="Genomic_DNA"/>
</dbReference>
<keyword evidence="2" id="KW-1185">Reference proteome</keyword>
<proteinExistence type="predicted"/>
<dbReference type="Proteomes" id="UP001234297">
    <property type="component" value="Chromosome 6"/>
</dbReference>
<comment type="caution">
    <text evidence="1">The sequence shown here is derived from an EMBL/GenBank/DDBJ whole genome shotgun (WGS) entry which is preliminary data.</text>
</comment>
<reference evidence="1 2" key="1">
    <citation type="journal article" date="2022" name="Hortic Res">
        <title>A haplotype resolved chromosomal level avocado genome allows analysis of novel avocado genes.</title>
        <authorList>
            <person name="Nath O."/>
            <person name="Fletcher S.J."/>
            <person name="Hayward A."/>
            <person name="Shaw L.M."/>
            <person name="Masouleh A.K."/>
            <person name="Furtado A."/>
            <person name="Henry R.J."/>
            <person name="Mitter N."/>
        </authorList>
    </citation>
    <scope>NUCLEOTIDE SEQUENCE [LARGE SCALE GENOMIC DNA]</scope>
    <source>
        <strain evidence="2">cv. Hass</strain>
    </source>
</reference>
<evidence type="ECO:0000313" key="2">
    <source>
        <dbReference type="Proteomes" id="UP001234297"/>
    </source>
</evidence>
<sequence length="171" mass="19280">MPEAYVLSTSMPEGRSLTAGATELEVERFGDSRVEEGKVFKPRHAVPKKPASKSPVKKKSRGRMPQPQPLNIDDSSLNASPPKNHVEEPKLHDQFVYVTPPDEDVSNVPIEDLFSTLPCPKVKTELDAICSMVKSETLYTLLDEDMLLDTKVVEVKNMLLDMDVFFWMKMM</sequence>
<organism evidence="1 2">
    <name type="scientific">Persea americana</name>
    <name type="common">Avocado</name>
    <dbReference type="NCBI Taxonomy" id="3435"/>
    <lineage>
        <taxon>Eukaryota</taxon>
        <taxon>Viridiplantae</taxon>
        <taxon>Streptophyta</taxon>
        <taxon>Embryophyta</taxon>
        <taxon>Tracheophyta</taxon>
        <taxon>Spermatophyta</taxon>
        <taxon>Magnoliopsida</taxon>
        <taxon>Magnoliidae</taxon>
        <taxon>Laurales</taxon>
        <taxon>Lauraceae</taxon>
        <taxon>Persea</taxon>
    </lineage>
</organism>
<evidence type="ECO:0000313" key="1">
    <source>
        <dbReference type="EMBL" id="KAJ8628333.1"/>
    </source>
</evidence>
<accession>A0ACC2L5K7</accession>
<name>A0ACC2L5K7_PERAE</name>
<protein>
    <submittedName>
        <fullName evidence="1">Uncharacterized protein</fullName>
    </submittedName>
</protein>